<dbReference type="PANTHER" id="PTHR46758">
    <property type="entry name" value="MYND DOMAIN-CONTAINING"/>
    <property type="match status" value="1"/>
</dbReference>
<dbReference type="Gene3D" id="1.25.40.10">
    <property type="entry name" value="Tetratricopeptide repeat domain"/>
    <property type="match status" value="1"/>
</dbReference>
<comment type="caution">
    <text evidence="2">The sequence shown here is derived from an EMBL/GenBank/DDBJ whole genome shotgun (WGS) entry which is preliminary data.</text>
</comment>
<dbReference type="Proteomes" id="UP001604277">
    <property type="component" value="Unassembled WGS sequence"/>
</dbReference>
<dbReference type="PANTHER" id="PTHR46758:SF2">
    <property type="entry name" value="OJ1485_B09.11 PROTEIN"/>
    <property type="match status" value="1"/>
</dbReference>
<dbReference type="InterPro" id="IPR044508">
    <property type="entry name" value="At5g50450/At1g67340-like"/>
</dbReference>
<name>A0ABD1RL89_9LAMI</name>
<proteinExistence type="predicted"/>
<sequence>MSCSWGCKPTPPGTSSTPLPPPAAAHMQGFSAADLIAYERQLALSKMGGAQALMLPQSQRIGGATQAIYDGGYPSIATTQPPIQEGNVNRKHPLGKPHDLVVGVTIMTFVSMPQLVFHSKIFRKRGLLMNGKANEMTGWKENLTIFIFNGSGGSKNDKDLRSGVTLCTQAAFMGHIDAIRELGHCLQNGYGAKQNIAEGHRFFVQANARKLAAVLATVAPSALNSGSWLTWNPLLHHRHVAVTRCPLLSDFQCNVPAPESHSVNWFLYDWFSGCDGNPATGLRLDSHSGWGGQRL</sequence>
<organism evidence="2 3">
    <name type="scientific">Forsythia ovata</name>
    <dbReference type="NCBI Taxonomy" id="205694"/>
    <lineage>
        <taxon>Eukaryota</taxon>
        <taxon>Viridiplantae</taxon>
        <taxon>Streptophyta</taxon>
        <taxon>Embryophyta</taxon>
        <taxon>Tracheophyta</taxon>
        <taxon>Spermatophyta</taxon>
        <taxon>Magnoliopsida</taxon>
        <taxon>eudicotyledons</taxon>
        <taxon>Gunneridae</taxon>
        <taxon>Pentapetalae</taxon>
        <taxon>asterids</taxon>
        <taxon>lamiids</taxon>
        <taxon>Lamiales</taxon>
        <taxon>Oleaceae</taxon>
        <taxon>Forsythieae</taxon>
        <taxon>Forsythia</taxon>
    </lineage>
</organism>
<dbReference type="SUPFAM" id="SSF81901">
    <property type="entry name" value="HCP-like"/>
    <property type="match status" value="1"/>
</dbReference>
<evidence type="ECO:0000313" key="3">
    <source>
        <dbReference type="Proteomes" id="UP001604277"/>
    </source>
</evidence>
<dbReference type="EMBL" id="JBFOLJ010000012">
    <property type="protein sequence ID" value="KAL2489163.1"/>
    <property type="molecule type" value="Genomic_DNA"/>
</dbReference>
<accession>A0ABD1RL89</accession>
<evidence type="ECO:0000256" key="1">
    <source>
        <dbReference type="SAM" id="MobiDB-lite"/>
    </source>
</evidence>
<evidence type="ECO:0000313" key="2">
    <source>
        <dbReference type="EMBL" id="KAL2489163.1"/>
    </source>
</evidence>
<dbReference type="AlphaFoldDB" id="A0ABD1RL89"/>
<gene>
    <name evidence="2" type="ORF">Fot_42455</name>
</gene>
<reference evidence="3" key="1">
    <citation type="submission" date="2024-07" db="EMBL/GenBank/DDBJ databases">
        <title>Two chromosome-level genome assemblies of Korean endemic species Abeliophyllum distichum and Forsythia ovata (Oleaceae).</title>
        <authorList>
            <person name="Jang H."/>
        </authorList>
    </citation>
    <scope>NUCLEOTIDE SEQUENCE [LARGE SCALE GENOMIC DNA]</scope>
</reference>
<feature type="region of interest" description="Disordered" evidence="1">
    <location>
        <begin position="1"/>
        <end position="21"/>
    </location>
</feature>
<dbReference type="InterPro" id="IPR011990">
    <property type="entry name" value="TPR-like_helical_dom_sf"/>
</dbReference>
<keyword evidence="3" id="KW-1185">Reference proteome</keyword>
<protein>
    <submittedName>
        <fullName evidence="2">F-box protein</fullName>
    </submittedName>
</protein>